<dbReference type="PANTHER" id="PTHR43409:SF16">
    <property type="entry name" value="SLR0320 PROTEIN"/>
    <property type="match status" value="1"/>
</dbReference>
<protein>
    <submittedName>
        <fullName evidence="7">Cobalamin-dependent protein</fullName>
    </submittedName>
</protein>
<dbReference type="PANTHER" id="PTHR43409">
    <property type="entry name" value="ANAEROBIC MAGNESIUM-PROTOPORPHYRIN IX MONOMETHYL ESTER CYCLASE-RELATED"/>
    <property type="match status" value="1"/>
</dbReference>
<dbReference type="Proteomes" id="UP001445472">
    <property type="component" value="Unassembled WGS sequence"/>
</dbReference>
<dbReference type="PROSITE" id="PS51332">
    <property type="entry name" value="B12_BINDING"/>
    <property type="match status" value="1"/>
</dbReference>
<dbReference type="InterPro" id="IPR023404">
    <property type="entry name" value="rSAM_horseshoe"/>
</dbReference>
<evidence type="ECO:0000313" key="8">
    <source>
        <dbReference type="Proteomes" id="UP001445472"/>
    </source>
</evidence>
<dbReference type="InterPro" id="IPR051198">
    <property type="entry name" value="BchE-like"/>
</dbReference>
<keyword evidence="5" id="KW-0411">Iron-sulfur</keyword>
<dbReference type="RefSeq" id="WP_351976828.1">
    <property type="nucleotide sequence ID" value="NZ_JBEPBX010000014.1"/>
</dbReference>
<evidence type="ECO:0000259" key="6">
    <source>
        <dbReference type="PROSITE" id="PS51332"/>
    </source>
</evidence>
<evidence type="ECO:0000256" key="5">
    <source>
        <dbReference type="ARBA" id="ARBA00023014"/>
    </source>
</evidence>
<evidence type="ECO:0000256" key="4">
    <source>
        <dbReference type="ARBA" id="ARBA00023004"/>
    </source>
</evidence>
<evidence type="ECO:0000313" key="7">
    <source>
        <dbReference type="EMBL" id="MER6615206.1"/>
    </source>
</evidence>
<dbReference type="InterPro" id="IPR007197">
    <property type="entry name" value="rSAM"/>
</dbReference>
<dbReference type="InterPro" id="IPR058240">
    <property type="entry name" value="rSAM_sf"/>
</dbReference>
<organism evidence="7 8">
    <name type="scientific">Streptomyces xantholiticus</name>
    <dbReference type="NCBI Taxonomy" id="68285"/>
    <lineage>
        <taxon>Bacteria</taxon>
        <taxon>Bacillati</taxon>
        <taxon>Actinomycetota</taxon>
        <taxon>Actinomycetes</taxon>
        <taxon>Kitasatosporales</taxon>
        <taxon>Streptomycetaceae</taxon>
        <taxon>Streptomyces</taxon>
    </lineage>
</organism>
<name>A0ABV1UY95_9ACTN</name>
<accession>A0ABV1UY95</accession>
<comment type="caution">
    <text evidence="7">The sequence shown here is derived from an EMBL/GenBank/DDBJ whole genome shotgun (WGS) entry which is preliminary data.</text>
</comment>
<dbReference type="EMBL" id="JBEPBX010000014">
    <property type="protein sequence ID" value="MER6615206.1"/>
    <property type="molecule type" value="Genomic_DNA"/>
</dbReference>
<keyword evidence="4" id="KW-0408">Iron</keyword>
<comment type="cofactor">
    <cofactor evidence="1">
        <name>[4Fe-4S] cluster</name>
        <dbReference type="ChEBI" id="CHEBI:49883"/>
    </cofactor>
</comment>
<keyword evidence="3" id="KW-0479">Metal-binding</keyword>
<gene>
    <name evidence="7" type="ORF">ABT276_17915</name>
</gene>
<dbReference type="SFLD" id="SFLDS00029">
    <property type="entry name" value="Radical_SAM"/>
    <property type="match status" value="1"/>
</dbReference>
<evidence type="ECO:0000256" key="3">
    <source>
        <dbReference type="ARBA" id="ARBA00022723"/>
    </source>
</evidence>
<dbReference type="InterPro" id="IPR006158">
    <property type="entry name" value="Cobalamin-bd"/>
</dbReference>
<dbReference type="InterPro" id="IPR034466">
    <property type="entry name" value="Methyltransferase_Class_B"/>
</dbReference>
<sequence>MKKVLLVELSVFERMTPLASGYLQAYAMTDPVIRSEYRFERYTTVAKTPRADVIRDLVGSTADVYAFSCYVWNMGLVKAAVDAIRQARPHAQIILGGPQVMSQALRYLSKTDERTVICNGEGEITFTQYLLALTDSGSRLHEVNGLSFYCDGELVTTPKQPRISNLDDVPSPFLTGIFDSDYSIAILETNRGCPYHCGFCFWGAATNDRVHRFDEQRVRDEIKWIAKNEILFLFIADANWGMLSRDVDISQHITNCASDHGAPNVVYFSAAKNKPHAVTKITGIFQDANLIASQPVSLQTLEPSSLDLISRSNIKLSAFAEIQEDLREKQISSYVELIWPLPGETLDSFKRGIGTLCENEAQTVIAYPHLLLNNTPIYHNAEKMGIVSRPAGGGAAEARVVIGTKEASEEDFIEGMYYFYAFHALHNTRSLRTVSRYLVRQSGIQYQDIFSAFAEFLRQQGEDDPILAYMERSIRDADYYDVNNYGLFIHTVVHEHRELFNDHVRRFVQGQDWWGDDKVRALFEIDLLNRPYMYSNTPMDVHAEGFQALHFLGRGPRSYTVQVPPEYMADLADAVQIRTTPADGVFTVEHKRLQYPFMPTQSRDHSGSYCHGMIEKVGNIMPFWQPASPPDAYRPVNESSDEKGLYPHVEI</sequence>
<proteinExistence type="predicted"/>
<dbReference type="Gene3D" id="3.80.30.20">
    <property type="entry name" value="tm_1862 like domain"/>
    <property type="match status" value="1"/>
</dbReference>
<dbReference type="SFLD" id="SFLDG01123">
    <property type="entry name" value="methyltransferase_(Class_B)"/>
    <property type="match status" value="1"/>
</dbReference>
<dbReference type="SFLD" id="SFLDG01082">
    <property type="entry name" value="B12-binding_domain_containing"/>
    <property type="match status" value="1"/>
</dbReference>
<dbReference type="Pfam" id="PF02310">
    <property type="entry name" value="B12-binding"/>
    <property type="match status" value="1"/>
</dbReference>
<keyword evidence="8" id="KW-1185">Reference proteome</keyword>
<dbReference type="InterPro" id="IPR006638">
    <property type="entry name" value="Elp3/MiaA/NifB-like_rSAM"/>
</dbReference>
<feature type="domain" description="B12-binding" evidence="6">
    <location>
        <begin position="3"/>
        <end position="140"/>
    </location>
</feature>
<keyword evidence="2" id="KW-0949">S-adenosyl-L-methionine</keyword>
<dbReference type="Gene3D" id="3.40.50.280">
    <property type="entry name" value="Cobalamin-binding domain"/>
    <property type="match status" value="1"/>
</dbReference>
<reference evidence="7 8" key="1">
    <citation type="submission" date="2024-06" db="EMBL/GenBank/DDBJ databases">
        <title>The Natural Products Discovery Center: Release of the First 8490 Sequenced Strains for Exploring Actinobacteria Biosynthetic Diversity.</title>
        <authorList>
            <person name="Kalkreuter E."/>
            <person name="Kautsar S.A."/>
            <person name="Yang D."/>
            <person name="Bader C.D."/>
            <person name="Teijaro C.N."/>
            <person name="Fluegel L."/>
            <person name="Davis C.M."/>
            <person name="Simpson J.R."/>
            <person name="Lauterbach L."/>
            <person name="Steele A.D."/>
            <person name="Gui C."/>
            <person name="Meng S."/>
            <person name="Li G."/>
            <person name="Viehrig K."/>
            <person name="Ye F."/>
            <person name="Su P."/>
            <person name="Kiefer A.F."/>
            <person name="Nichols A."/>
            <person name="Cepeda A.J."/>
            <person name="Yan W."/>
            <person name="Fan B."/>
            <person name="Jiang Y."/>
            <person name="Adhikari A."/>
            <person name="Zheng C.-J."/>
            <person name="Schuster L."/>
            <person name="Cowan T.M."/>
            <person name="Smanski M.J."/>
            <person name="Chevrette M.G."/>
            <person name="De Carvalho L.P.S."/>
            <person name="Shen B."/>
        </authorList>
    </citation>
    <scope>NUCLEOTIDE SEQUENCE [LARGE SCALE GENOMIC DNA]</scope>
    <source>
        <strain evidence="7 8">NPDC000837</strain>
    </source>
</reference>
<evidence type="ECO:0000256" key="1">
    <source>
        <dbReference type="ARBA" id="ARBA00001966"/>
    </source>
</evidence>
<evidence type="ECO:0000256" key="2">
    <source>
        <dbReference type="ARBA" id="ARBA00022691"/>
    </source>
</evidence>
<dbReference type="SMART" id="SM00729">
    <property type="entry name" value="Elp3"/>
    <property type="match status" value="1"/>
</dbReference>
<dbReference type="SUPFAM" id="SSF102114">
    <property type="entry name" value="Radical SAM enzymes"/>
    <property type="match status" value="1"/>
</dbReference>